<evidence type="ECO:0000256" key="3">
    <source>
        <dbReference type="ARBA" id="ARBA00016337"/>
    </source>
</evidence>
<dbReference type="AlphaFoldDB" id="A0A291GAP6"/>
<evidence type="ECO:0000256" key="4">
    <source>
        <dbReference type="ARBA" id="ARBA00022630"/>
    </source>
</evidence>
<dbReference type="InterPro" id="IPR003374">
    <property type="entry name" value="ApbE-like_sf"/>
</dbReference>
<dbReference type="GO" id="GO:0046872">
    <property type="term" value="F:metal ion binding"/>
    <property type="evidence" value="ECO:0007669"/>
    <property type="project" value="UniProtKB-KW"/>
</dbReference>
<dbReference type="Pfam" id="PF02424">
    <property type="entry name" value="ApbE"/>
    <property type="match status" value="1"/>
</dbReference>
<dbReference type="Proteomes" id="UP000217935">
    <property type="component" value="Chromosome"/>
</dbReference>
<dbReference type="PANTHER" id="PTHR30040:SF2">
    <property type="entry name" value="FAD:PROTEIN FMN TRANSFERASE"/>
    <property type="match status" value="1"/>
</dbReference>
<keyword evidence="11" id="KW-0732">Signal</keyword>
<dbReference type="Gene3D" id="3.10.520.10">
    <property type="entry name" value="ApbE-like domains"/>
    <property type="match status" value="1"/>
</dbReference>
<feature type="signal peptide" evidence="11">
    <location>
        <begin position="1"/>
        <end position="22"/>
    </location>
</feature>
<evidence type="ECO:0000256" key="1">
    <source>
        <dbReference type="ARBA" id="ARBA00001946"/>
    </source>
</evidence>
<dbReference type="EC" id="2.7.1.180" evidence="2"/>
<dbReference type="EMBL" id="CP022196">
    <property type="protein sequence ID" value="ATG47122.1"/>
    <property type="molecule type" value="Genomic_DNA"/>
</dbReference>
<feature type="chain" id="PRO_5039896800" description="FAD:protein FMN transferase" evidence="11">
    <location>
        <begin position="23"/>
        <end position="294"/>
    </location>
</feature>
<evidence type="ECO:0000256" key="8">
    <source>
        <dbReference type="ARBA" id="ARBA00022842"/>
    </source>
</evidence>
<dbReference type="PANTHER" id="PTHR30040">
    <property type="entry name" value="THIAMINE BIOSYNTHESIS LIPOPROTEIN APBE"/>
    <property type="match status" value="1"/>
</dbReference>
<keyword evidence="7" id="KW-0274">FAD</keyword>
<evidence type="ECO:0000256" key="11">
    <source>
        <dbReference type="SAM" id="SignalP"/>
    </source>
</evidence>
<keyword evidence="8" id="KW-0460">Magnesium</keyword>
<keyword evidence="4" id="KW-0285">Flavoprotein</keyword>
<name>A0A291GAP6_9RHOB</name>
<keyword evidence="6" id="KW-0479">Metal-binding</keyword>
<accession>A0A291GAP6</accession>
<evidence type="ECO:0000256" key="10">
    <source>
        <dbReference type="ARBA" id="ARBA00048540"/>
    </source>
</evidence>
<dbReference type="RefSeq" id="WP_096805241.1">
    <property type="nucleotide sequence ID" value="NZ_CP022196.1"/>
</dbReference>
<dbReference type="SUPFAM" id="SSF143631">
    <property type="entry name" value="ApbE-like"/>
    <property type="match status" value="1"/>
</dbReference>
<evidence type="ECO:0000256" key="6">
    <source>
        <dbReference type="ARBA" id="ARBA00022723"/>
    </source>
</evidence>
<keyword evidence="5" id="KW-0808">Transferase</keyword>
<reference evidence="12 13" key="1">
    <citation type="submission" date="2017-06" db="EMBL/GenBank/DDBJ databases">
        <title>Celeribacter sp. TSPH2 complete genome sequence.</title>
        <authorList>
            <person name="Woo J.-H."/>
            <person name="Kim H.-S."/>
        </authorList>
    </citation>
    <scope>NUCLEOTIDE SEQUENCE [LARGE SCALE GENOMIC DNA]</scope>
    <source>
        <strain evidence="12 13">TSPH2</strain>
    </source>
</reference>
<proteinExistence type="predicted"/>
<dbReference type="InterPro" id="IPR024932">
    <property type="entry name" value="ApbE"/>
</dbReference>
<sequence>MRLSRRRFLTLSACALASPARAVTGRWTGYAFGAEVSLDLRGSRGLVEADLQAVIAEIRALERRFSLYDPTSDLSRLNARGEEPLSPELREILDMSHRVHAVTGGLFDPTIQPLWEALAQGGNVTTARDLIGLDRVTREADYIKLGAGQKLSFNGIAQGYATDRIAVLLRTRGYGEALINMGEFAALGGPFRLGLVDPEAGRLGALHLSAGAMATSSPSAMTVGGETHILHPKGGAPMWSTVTVVAEGAGQAALADAASTAFCLMPRSEIETAKQKLGLSRVYLVDVAGNLSSL</sequence>
<evidence type="ECO:0000313" key="13">
    <source>
        <dbReference type="Proteomes" id="UP000217935"/>
    </source>
</evidence>
<comment type="catalytic activity">
    <reaction evidence="10">
        <text>L-threonyl-[protein] + FAD = FMN-L-threonyl-[protein] + AMP + H(+)</text>
        <dbReference type="Rhea" id="RHEA:36847"/>
        <dbReference type="Rhea" id="RHEA-COMP:11060"/>
        <dbReference type="Rhea" id="RHEA-COMP:11061"/>
        <dbReference type="ChEBI" id="CHEBI:15378"/>
        <dbReference type="ChEBI" id="CHEBI:30013"/>
        <dbReference type="ChEBI" id="CHEBI:57692"/>
        <dbReference type="ChEBI" id="CHEBI:74257"/>
        <dbReference type="ChEBI" id="CHEBI:456215"/>
        <dbReference type="EC" id="2.7.1.180"/>
    </reaction>
</comment>
<dbReference type="STRING" id="1758178.GCA_001550095_01323"/>
<evidence type="ECO:0000256" key="5">
    <source>
        <dbReference type="ARBA" id="ARBA00022679"/>
    </source>
</evidence>
<dbReference type="GO" id="GO:0016740">
    <property type="term" value="F:transferase activity"/>
    <property type="evidence" value="ECO:0007669"/>
    <property type="project" value="UniProtKB-KW"/>
</dbReference>
<keyword evidence="13" id="KW-1185">Reference proteome</keyword>
<evidence type="ECO:0000256" key="7">
    <source>
        <dbReference type="ARBA" id="ARBA00022827"/>
    </source>
</evidence>
<dbReference type="KEGG" id="ceh:CEW89_05765"/>
<evidence type="ECO:0000256" key="2">
    <source>
        <dbReference type="ARBA" id="ARBA00011955"/>
    </source>
</evidence>
<organism evidence="12 13">
    <name type="scientific">Celeribacter ethanolicus</name>
    <dbReference type="NCBI Taxonomy" id="1758178"/>
    <lineage>
        <taxon>Bacteria</taxon>
        <taxon>Pseudomonadati</taxon>
        <taxon>Pseudomonadota</taxon>
        <taxon>Alphaproteobacteria</taxon>
        <taxon>Rhodobacterales</taxon>
        <taxon>Roseobacteraceae</taxon>
        <taxon>Celeribacter</taxon>
    </lineage>
</organism>
<evidence type="ECO:0000313" key="12">
    <source>
        <dbReference type="EMBL" id="ATG47122.1"/>
    </source>
</evidence>
<evidence type="ECO:0000256" key="9">
    <source>
        <dbReference type="ARBA" id="ARBA00031306"/>
    </source>
</evidence>
<protein>
    <recommendedName>
        <fullName evidence="3">FAD:protein FMN transferase</fullName>
        <ecNumber evidence="2">2.7.1.180</ecNumber>
    </recommendedName>
    <alternativeName>
        <fullName evidence="9">Flavin transferase</fullName>
    </alternativeName>
</protein>
<dbReference type="OrthoDB" id="9778595at2"/>
<gene>
    <name evidence="12" type="ORF">CEW89_05765</name>
</gene>
<comment type="cofactor">
    <cofactor evidence="1">
        <name>Mg(2+)</name>
        <dbReference type="ChEBI" id="CHEBI:18420"/>
    </cofactor>
</comment>